<dbReference type="SUPFAM" id="SSF54534">
    <property type="entry name" value="FKBP-like"/>
    <property type="match status" value="1"/>
</dbReference>
<feature type="region of interest" description="Disordered" evidence="9">
    <location>
        <begin position="223"/>
        <end position="252"/>
    </location>
</feature>
<dbReference type="PANTHER" id="PTHR47861">
    <property type="entry name" value="FKBP-TYPE PEPTIDYL-PROLYL CIS-TRANS ISOMERASE SLYD"/>
    <property type="match status" value="1"/>
</dbReference>
<dbReference type="Proteomes" id="UP001451606">
    <property type="component" value="Chromosome"/>
</dbReference>
<evidence type="ECO:0000313" key="13">
    <source>
        <dbReference type="Proteomes" id="UP001451606"/>
    </source>
</evidence>
<dbReference type="Pfam" id="PF18046">
    <property type="entry name" value="FKBP26_C"/>
    <property type="match status" value="1"/>
</dbReference>
<dbReference type="EC" id="5.2.1.8" evidence="4"/>
<keyword evidence="5" id="KW-0963">Cytoplasm</keyword>
<name>A0AAX4NE52_9ARCH</name>
<sequence length="252" mass="29106">MNDGDFIKIDFEMRVGEDKKLVATNLEKLAKENNIYDEKKKYNDAVLIVGTENLFKEINESFKNAEIGKETEVEIKAEDAYGLRDPNNIKVHTVRELQKLEIDPAVGKEVTINKKRGRIISVTPGRVLVDYNNQYAGKPIFYKYTIKSVVEDPVEKARSIVEMNYTMDADKFDISIDNGTLTIKIPEETKFDPFWLEAKYNIVSEIRKHLPDLDINIVESYSKPEKKEEAPVEDNPKQDEGKKEEEIKEEQK</sequence>
<evidence type="ECO:0000256" key="7">
    <source>
        <dbReference type="ARBA" id="ARBA00023186"/>
    </source>
</evidence>
<evidence type="ECO:0000256" key="1">
    <source>
        <dbReference type="ARBA" id="ARBA00000971"/>
    </source>
</evidence>
<dbReference type="Pfam" id="PF22199">
    <property type="entry name" value="FKBP26_IF"/>
    <property type="match status" value="1"/>
</dbReference>
<keyword evidence="13" id="KW-1185">Reference proteome</keyword>
<feature type="domain" description="FKBP26 C-terminal" evidence="10">
    <location>
        <begin position="154"/>
        <end position="214"/>
    </location>
</feature>
<proteinExistence type="inferred from homology"/>
<evidence type="ECO:0000256" key="8">
    <source>
        <dbReference type="ARBA" id="ARBA00023235"/>
    </source>
</evidence>
<dbReference type="RefSeq" id="WP_393971730.1">
    <property type="nucleotide sequence ID" value="NZ_CP133772.1"/>
</dbReference>
<feature type="domain" description="FKBP26 IF" evidence="11">
    <location>
        <begin position="94"/>
        <end position="134"/>
    </location>
</feature>
<evidence type="ECO:0000259" key="11">
    <source>
        <dbReference type="Pfam" id="PF22199"/>
    </source>
</evidence>
<comment type="catalytic activity">
    <reaction evidence="1">
        <text>[protein]-peptidylproline (omega=180) = [protein]-peptidylproline (omega=0)</text>
        <dbReference type="Rhea" id="RHEA:16237"/>
        <dbReference type="Rhea" id="RHEA-COMP:10747"/>
        <dbReference type="Rhea" id="RHEA-COMP:10748"/>
        <dbReference type="ChEBI" id="CHEBI:83833"/>
        <dbReference type="ChEBI" id="CHEBI:83834"/>
        <dbReference type="EC" id="5.2.1.8"/>
    </reaction>
</comment>
<dbReference type="AlphaFoldDB" id="A0AAX4NE52"/>
<dbReference type="InterPro" id="IPR040825">
    <property type="entry name" value="FKBP26_C"/>
</dbReference>
<comment type="similarity">
    <text evidence="3">Belongs to the FKBP-type PPIase family.</text>
</comment>
<evidence type="ECO:0000256" key="3">
    <source>
        <dbReference type="ARBA" id="ARBA00006577"/>
    </source>
</evidence>
<gene>
    <name evidence="12" type="ORF">OXIME_000311</name>
</gene>
<dbReference type="InterPro" id="IPR046357">
    <property type="entry name" value="PPIase_dom_sf"/>
</dbReference>
<dbReference type="GeneID" id="95967035"/>
<dbReference type="KEGG" id="omr:OXIME_000311"/>
<evidence type="ECO:0000256" key="2">
    <source>
        <dbReference type="ARBA" id="ARBA00004496"/>
    </source>
</evidence>
<dbReference type="InterPro" id="IPR048261">
    <property type="entry name" value="SlpA/SlyD-like_ins_sf"/>
</dbReference>
<reference evidence="12 13" key="1">
    <citation type="submission" date="2023-09" db="EMBL/GenBank/DDBJ databases">
        <authorList>
            <person name="Golyshina O.V."/>
            <person name="Lunev E.A."/>
            <person name="Bargiela R."/>
            <person name="Gaines M.C."/>
            <person name="Daum B."/>
            <person name="Bale N.J."/>
            <person name="Koenen M."/>
            <person name="Sinninghe Damst J.S."/>
            <person name="Yakimov M."/>
            <person name="Golyshin P.N."/>
        </authorList>
    </citation>
    <scope>NUCLEOTIDE SEQUENCE [LARGE SCALE GENOMIC DNA]</scope>
    <source>
        <strain evidence="12 13">M1</strain>
    </source>
</reference>
<dbReference type="Gene3D" id="3.30.70.2210">
    <property type="match status" value="1"/>
</dbReference>
<evidence type="ECO:0000256" key="9">
    <source>
        <dbReference type="SAM" id="MobiDB-lite"/>
    </source>
</evidence>
<dbReference type="Gene3D" id="3.10.50.40">
    <property type="match status" value="1"/>
</dbReference>
<comment type="subcellular location">
    <subcellularLocation>
        <location evidence="2">Cytoplasm</location>
    </subcellularLocation>
</comment>
<dbReference type="Gene3D" id="2.40.10.330">
    <property type="match status" value="1"/>
</dbReference>
<accession>A0AAX4NE52</accession>
<dbReference type="GO" id="GO:0005737">
    <property type="term" value="C:cytoplasm"/>
    <property type="evidence" value="ECO:0007669"/>
    <property type="project" value="UniProtKB-SubCell"/>
</dbReference>
<evidence type="ECO:0000256" key="5">
    <source>
        <dbReference type="ARBA" id="ARBA00022490"/>
    </source>
</evidence>
<keyword evidence="6" id="KW-0697">Rotamase</keyword>
<dbReference type="EMBL" id="CP133772">
    <property type="protein sequence ID" value="WYX99768.1"/>
    <property type="molecule type" value="Genomic_DNA"/>
</dbReference>
<organism evidence="12 13">
    <name type="scientific">Oxyplasma meridianum</name>
    <dbReference type="NCBI Taxonomy" id="3073602"/>
    <lineage>
        <taxon>Archaea</taxon>
        <taxon>Methanobacteriati</taxon>
        <taxon>Thermoplasmatota</taxon>
        <taxon>Thermoplasmata</taxon>
        <taxon>Thermoplasmatales</taxon>
        <taxon>Thermoplasmataceae</taxon>
        <taxon>Oxyplasma</taxon>
    </lineage>
</organism>
<dbReference type="GO" id="GO:0003755">
    <property type="term" value="F:peptidyl-prolyl cis-trans isomerase activity"/>
    <property type="evidence" value="ECO:0007669"/>
    <property type="project" value="UniProtKB-KW"/>
</dbReference>
<dbReference type="InterPro" id="IPR054016">
    <property type="entry name" value="FKBP26_IF"/>
</dbReference>
<evidence type="ECO:0000313" key="12">
    <source>
        <dbReference type="EMBL" id="WYX99768.1"/>
    </source>
</evidence>
<protein>
    <recommendedName>
        <fullName evidence="4">peptidylprolyl isomerase</fullName>
        <ecNumber evidence="4">5.2.1.8</ecNumber>
    </recommendedName>
</protein>
<evidence type="ECO:0000259" key="10">
    <source>
        <dbReference type="Pfam" id="PF18046"/>
    </source>
</evidence>
<evidence type="ECO:0000256" key="4">
    <source>
        <dbReference type="ARBA" id="ARBA00013194"/>
    </source>
</evidence>
<dbReference type="PANTHER" id="PTHR47861:SF3">
    <property type="entry name" value="FKBP-TYPE PEPTIDYL-PROLYL CIS-TRANS ISOMERASE SLYD"/>
    <property type="match status" value="1"/>
</dbReference>
<evidence type="ECO:0000256" key="6">
    <source>
        <dbReference type="ARBA" id="ARBA00023110"/>
    </source>
</evidence>
<keyword evidence="7" id="KW-0143">Chaperone</keyword>
<keyword evidence="8 12" id="KW-0413">Isomerase</keyword>